<dbReference type="RefSeq" id="WP_264086308.1">
    <property type="nucleotide sequence ID" value="NZ_JADBEG010000001.1"/>
</dbReference>
<name>A0ABR9HQJ2_9PSEU</name>
<evidence type="ECO:0008006" key="3">
    <source>
        <dbReference type="Google" id="ProtNLM"/>
    </source>
</evidence>
<proteinExistence type="predicted"/>
<accession>A0ABR9HQJ2</accession>
<protein>
    <recommendedName>
        <fullName evidence="3">SAM-dependent methyltransferase</fullName>
    </recommendedName>
</protein>
<evidence type="ECO:0000313" key="1">
    <source>
        <dbReference type="EMBL" id="MBE1493212.1"/>
    </source>
</evidence>
<sequence>MRDVLHATGFEAVLDCYRTRITAGGRAEFVSHARATWDAG</sequence>
<gene>
    <name evidence="1" type="ORF">H4696_000312</name>
</gene>
<organism evidence="1 2">
    <name type="scientific">Amycolatopsis lexingtonensis</name>
    <dbReference type="NCBI Taxonomy" id="218822"/>
    <lineage>
        <taxon>Bacteria</taxon>
        <taxon>Bacillati</taxon>
        <taxon>Actinomycetota</taxon>
        <taxon>Actinomycetes</taxon>
        <taxon>Pseudonocardiales</taxon>
        <taxon>Pseudonocardiaceae</taxon>
        <taxon>Amycolatopsis</taxon>
    </lineage>
</organism>
<dbReference type="EMBL" id="JADBEG010000001">
    <property type="protein sequence ID" value="MBE1493212.1"/>
    <property type="molecule type" value="Genomic_DNA"/>
</dbReference>
<dbReference type="Proteomes" id="UP000631670">
    <property type="component" value="Unassembled WGS sequence"/>
</dbReference>
<reference evidence="1 2" key="1">
    <citation type="submission" date="2020-10" db="EMBL/GenBank/DDBJ databases">
        <title>Sequencing the genomes of 1000 actinobacteria strains.</title>
        <authorList>
            <person name="Klenk H.-P."/>
        </authorList>
    </citation>
    <scope>NUCLEOTIDE SEQUENCE [LARGE SCALE GENOMIC DNA]</scope>
    <source>
        <strain evidence="1 2">DSM 44653</strain>
    </source>
</reference>
<keyword evidence="2" id="KW-1185">Reference proteome</keyword>
<comment type="caution">
    <text evidence="1">The sequence shown here is derived from an EMBL/GenBank/DDBJ whole genome shotgun (WGS) entry which is preliminary data.</text>
</comment>
<evidence type="ECO:0000313" key="2">
    <source>
        <dbReference type="Proteomes" id="UP000631670"/>
    </source>
</evidence>